<feature type="region of interest" description="Disordered" evidence="1">
    <location>
        <begin position="252"/>
        <end position="277"/>
    </location>
</feature>
<evidence type="ECO:0000256" key="1">
    <source>
        <dbReference type="SAM" id="MobiDB-lite"/>
    </source>
</evidence>
<evidence type="ECO:0000313" key="2">
    <source>
        <dbReference type="EMBL" id="BAE72854.1"/>
    </source>
</evidence>
<protein>
    <submittedName>
        <fullName evidence="2">p1 protein</fullName>
    </submittedName>
</protein>
<organism evidence="2">
    <name type="scientific">Leek yellow stripe virus</name>
    <dbReference type="NCBI Taxonomy" id="42004"/>
    <lineage>
        <taxon>Viruses</taxon>
        <taxon>Riboviria</taxon>
        <taxon>Orthornavirae</taxon>
        <taxon>Pisuviricota</taxon>
        <taxon>Stelpaviricetes</taxon>
        <taxon>Patatavirales</taxon>
        <taxon>Potyviridae</taxon>
        <taxon>Potyvirus</taxon>
        <taxon>Potyvirus ampeloprasi</taxon>
    </lineage>
</organism>
<accession>Q2PH27</accession>
<name>Q2PH27_9POTV</name>
<dbReference type="EMBL" id="AB194643">
    <property type="protein sequence ID" value="BAE72854.1"/>
    <property type="molecule type" value="Genomic_RNA"/>
</dbReference>
<reference evidence="2" key="1">
    <citation type="journal article" date="2005" name="Arch. Virol.">
        <title>Complete nucleotide sequences of attenuated and severe isolates of Leek yellow stripe virus from garlic in northern Japan: Identification of three distinct virus types in garlic and leek world-wide.</title>
        <authorList>
            <person name="Takaki F."/>
            <person name="Sano T."/>
            <person name="Yamashita K."/>
            <person name="Fujita T."/>
            <person name="Ueda K."/>
            <person name="Kato T."/>
        </authorList>
    </citation>
    <scope>NUCLEOTIDE SEQUENCE</scope>
    <source>
        <strain evidence="2">Netherlands</strain>
    </source>
</reference>
<proteinExistence type="predicted"/>
<sequence>MAGILKSANYVEIGHGYGEDMETRRRRMLDNIFERLQHNTQKSSYEFGAVGYGKVQNSKALCAQRMGCQYDRDDDCYVCNTCKVGFGTKEQFKGHDCEEELEMQKPEPIDFSFKTEEFPAVTENALNDHKDDSGTIVFGSFGTPALSKDNLELKTPSDFSHKLNSDASVIYFGSIETPISIGSALKTTVQTESMREPMSGNHHIYFGSFEAPTSLAIIPKNIDTVSIDTEQQEIEQNLDDKLEQDTICELNSGADEQTTKHITPDPSLVSLQSRQRT</sequence>
<feature type="non-terminal residue" evidence="2">
    <location>
        <position position="277"/>
    </location>
</feature>